<organism evidence="2 3">
    <name type="scientific">Marinoscillum luteum</name>
    <dbReference type="NCBI Taxonomy" id="861051"/>
    <lineage>
        <taxon>Bacteria</taxon>
        <taxon>Pseudomonadati</taxon>
        <taxon>Bacteroidota</taxon>
        <taxon>Cytophagia</taxon>
        <taxon>Cytophagales</taxon>
        <taxon>Reichenbachiellaceae</taxon>
        <taxon>Marinoscillum</taxon>
    </lineage>
</organism>
<dbReference type="Proteomes" id="UP001610063">
    <property type="component" value="Unassembled WGS sequence"/>
</dbReference>
<dbReference type="InterPro" id="IPR035959">
    <property type="entry name" value="RutC-like_sf"/>
</dbReference>
<dbReference type="SUPFAM" id="SSF55298">
    <property type="entry name" value="YjgF-like"/>
    <property type="match status" value="1"/>
</dbReference>
<evidence type="ECO:0000313" key="2">
    <source>
        <dbReference type="EMBL" id="MFH6983505.1"/>
    </source>
</evidence>
<dbReference type="EMBL" id="JBIPKE010000015">
    <property type="protein sequence ID" value="MFH6983505.1"/>
    <property type="molecule type" value="Genomic_DNA"/>
</dbReference>
<accession>A0ABW7N7T9</accession>
<dbReference type="RefSeq" id="WP_395417066.1">
    <property type="nucleotide sequence ID" value="NZ_JBIPKE010000015.1"/>
</dbReference>
<dbReference type="Gene3D" id="3.30.1330.40">
    <property type="entry name" value="RutC-like"/>
    <property type="match status" value="1"/>
</dbReference>
<sequence>MIKNKLEQLGLELPSSSVPGGNYTSFHIRGSIAYVAIQFPIRSGEYLYQGRLGQDLDTEDGYQAMQLCALNVLAQINQYTTVNQIEGLNHIDAYYQSTESWDEAPLIVNGASDLFVNVLGDKGIHTRSIVGVHTLPRGFSVGLSASLTLRKPGRGWVWL</sequence>
<evidence type="ECO:0000259" key="1">
    <source>
        <dbReference type="Pfam" id="PF14588"/>
    </source>
</evidence>
<gene>
    <name evidence="2" type="ORF">ACHKAR_08655</name>
</gene>
<dbReference type="InterPro" id="IPR013813">
    <property type="entry name" value="Endoribo_LPSP/chorism_mut-like"/>
</dbReference>
<dbReference type="Pfam" id="PF14588">
    <property type="entry name" value="YjgF_endoribonc"/>
    <property type="match status" value="1"/>
</dbReference>
<protein>
    <submittedName>
        <fullName evidence="2">RidA family protein</fullName>
    </submittedName>
</protein>
<evidence type="ECO:0000313" key="3">
    <source>
        <dbReference type="Proteomes" id="UP001610063"/>
    </source>
</evidence>
<dbReference type="PANTHER" id="PTHR43760:SF1">
    <property type="entry name" value="ENDORIBONUCLEASE L-PSP_CHORISMATE MUTASE-LIKE DOMAIN-CONTAINING PROTEIN"/>
    <property type="match status" value="1"/>
</dbReference>
<name>A0ABW7N7T9_9BACT</name>
<comment type="caution">
    <text evidence="2">The sequence shown here is derived from an EMBL/GenBank/DDBJ whole genome shotgun (WGS) entry which is preliminary data.</text>
</comment>
<reference evidence="2 3" key="1">
    <citation type="journal article" date="2013" name="Int. J. Syst. Evol. Microbiol.">
        <title>Marinoscillum luteum sp. nov., isolated from marine sediment.</title>
        <authorList>
            <person name="Cha I.T."/>
            <person name="Park S.J."/>
            <person name="Kim S.J."/>
            <person name="Kim J.G."/>
            <person name="Jung M.Y."/>
            <person name="Shin K.S."/>
            <person name="Kwon K.K."/>
            <person name="Yang S.H."/>
            <person name="Seo Y.S."/>
            <person name="Rhee S.K."/>
        </authorList>
    </citation>
    <scope>NUCLEOTIDE SEQUENCE [LARGE SCALE GENOMIC DNA]</scope>
    <source>
        <strain evidence="2 3">KCTC 23939</strain>
    </source>
</reference>
<dbReference type="PANTHER" id="PTHR43760">
    <property type="entry name" value="ENDORIBONUCLEASE-RELATED"/>
    <property type="match status" value="1"/>
</dbReference>
<proteinExistence type="predicted"/>
<dbReference type="CDD" id="cd02199">
    <property type="entry name" value="YjgF_YER057c_UK114_like_1"/>
    <property type="match status" value="1"/>
</dbReference>
<keyword evidence="3" id="KW-1185">Reference proteome</keyword>
<feature type="domain" description="Endoribonuclease L-PSP/chorismate mutase-like" evidence="1">
    <location>
        <begin position="5"/>
        <end position="136"/>
    </location>
</feature>